<evidence type="ECO:0000259" key="11">
    <source>
        <dbReference type="Pfam" id="PF05279"/>
    </source>
</evidence>
<feature type="transmembrane region" description="Helical" evidence="10">
    <location>
        <begin position="44"/>
        <end position="68"/>
    </location>
</feature>
<evidence type="ECO:0000256" key="10">
    <source>
        <dbReference type="SAM" id="Phobius"/>
    </source>
</evidence>
<keyword evidence="2" id="KW-0597">Phosphoprotein</keyword>
<dbReference type="Pfam" id="PF05279">
    <property type="entry name" value="Asp-B-Hydro_N"/>
    <property type="match status" value="1"/>
</dbReference>
<keyword evidence="6" id="KW-1015">Disulfide bond</keyword>
<reference evidence="12" key="1">
    <citation type="journal article" date="2014" name="Nat. Commun.">
        <title>The rainbow trout genome provides novel insights into evolution after whole-genome duplication in vertebrates.</title>
        <authorList>
            <person name="Berthelot C."/>
            <person name="Brunet F."/>
            <person name="Chalopin D."/>
            <person name="Juanchich A."/>
            <person name="Bernard M."/>
            <person name="Noel B."/>
            <person name="Bento P."/>
            <person name="Da Silva C."/>
            <person name="Labadie K."/>
            <person name="Alberti A."/>
            <person name="Aury J.M."/>
            <person name="Louis A."/>
            <person name="Dehais P."/>
            <person name="Bardou P."/>
            <person name="Montfort J."/>
            <person name="Klopp C."/>
            <person name="Cabau C."/>
            <person name="Gaspin C."/>
            <person name="Thorgaard G.H."/>
            <person name="Boussaha M."/>
            <person name="Quillet E."/>
            <person name="Guyomard R."/>
            <person name="Galiana D."/>
            <person name="Bobe J."/>
            <person name="Volff J.N."/>
            <person name="Genet C."/>
            <person name="Wincker P."/>
            <person name="Jaillon O."/>
            <person name="Roest Crollius H."/>
            <person name="Guiguen Y."/>
        </authorList>
    </citation>
    <scope>NUCLEOTIDE SEQUENCE [LARGE SCALE GENOMIC DNA]</scope>
</reference>
<dbReference type="EMBL" id="FR904636">
    <property type="protein sequence ID" value="CDQ68626.1"/>
    <property type="molecule type" value="Genomic_DNA"/>
</dbReference>
<name>A0A060WND2_ONCMY</name>
<keyword evidence="7" id="KW-0325">Glycoprotein</keyword>
<dbReference type="Proteomes" id="UP000694395">
    <property type="component" value="Chromosome 28"/>
</dbReference>
<evidence type="ECO:0000313" key="15">
    <source>
        <dbReference type="Proteomes" id="UP000694395"/>
    </source>
</evidence>
<keyword evidence="3 10" id="KW-0812">Transmembrane</keyword>
<feature type="region of interest" description="Disordered" evidence="9">
    <location>
        <begin position="114"/>
        <end position="162"/>
    </location>
</feature>
<reference evidence="13" key="4">
    <citation type="submission" date="2025-05" db="UniProtKB">
        <authorList>
            <consortium name="Ensembl"/>
        </authorList>
    </citation>
    <scope>IDENTIFICATION</scope>
</reference>
<evidence type="ECO:0000256" key="5">
    <source>
        <dbReference type="ARBA" id="ARBA00023136"/>
    </source>
</evidence>
<evidence type="ECO:0000256" key="1">
    <source>
        <dbReference type="ARBA" id="ARBA00004606"/>
    </source>
</evidence>
<dbReference type="STRING" id="8022.A0A060WND2"/>
<evidence type="ECO:0000256" key="4">
    <source>
        <dbReference type="ARBA" id="ARBA00022989"/>
    </source>
</evidence>
<dbReference type="GO" id="GO:0016020">
    <property type="term" value="C:membrane"/>
    <property type="evidence" value="ECO:0007669"/>
    <property type="project" value="UniProtKB-SubCell"/>
</dbReference>
<reference evidence="12" key="2">
    <citation type="submission" date="2014-03" db="EMBL/GenBank/DDBJ databases">
        <authorList>
            <person name="Genoscope - CEA"/>
        </authorList>
    </citation>
    <scope>NUCLEOTIDE SEQUENCE</scope>
</reference>
<organism evidence="12 14">
    <name type="scientific">Oncorhynchus mykiss</name>
    <name type="common">Rainbow trout</name>
    <name type="synonym">Salmo gairdneri</name>
    <dbReference type="NCBI Taxonomy" id="8022"/>
    <lineage>
        <taxon>Eukaryota</taxon>
        <taxon>Metazoa</taxon>
        <taxon>Chordata</taxon>
        <taxon>Craniata</taxon>
        <taxon>Vertebrata</taxon>
        <taxon>Euteleostomi</taxon>
        <taxon>Actinopterygii</taxon>
        <taxon>Neopterygii</taxon>
        <taxon>Teleostei</taxon>
        <taxon>Protacanthopterygii</taxon>
        <taxon>Salmoniformes</taxon>
        <taxon>Salmonidae</taxon>
        <taxon>Salmoninae</taxon>
        <taxon>Oncorhynchus</taxon>
    </lineage>
</organism>
<feature type="domain" description="Aspartyl beta-hydroxylase/Triadin" evidence="11">
    <location>
        <begin position="32"/>
        <end position="113"/>
    </location>
</feature>
<keyword evidence="4 10" id="KW-1133">Transmembrane helix</keyword>
<feature type="compositionally biased region" description="Basic and acidic residues" evidence="9">
    <location>
        <begin position="139"/>
        <end position="162"/>
    </location>
</feature>
<comment type="subcellular location">
    <subcellularLocation>
        <location evidence="8">Endomembrane system</location>
        <topology evidence="8">Single-pass membrane protein</topology>
    </subcellularLocation>
    <subcellularLocation>
        <location evidence="1">Membrane</location>
        <topology evidence="1">Single-pass type II membrane protein</topology>
    </subcellularLocation>
</comment>
<dbReference type="InterPro" id="IPR039038">
    <property type="entry name" value="ASPH"/>
</dbReference>
<keyword evidence="15" id="KW-1185">Reference proteome</keyword>
<evidence type="ECO:0000256" key="3">
    <source>
        <dbReference type="ARBA" id="ARBA00022692"/>
    </source>
</evidence>
<keyword evidence="5 10" id="KW-0472">Membrane</keyword>
<protein>
    <recommendedName>
        <fullName evidence="11">Aspartyl beta-hydroxylase/Triadin domain-containing protein</fullName>
    </recommendedName>
</protein>
<dbReference type="GO" id="GO:0005783">
    <property type="term" value="C:endoplasmic reticulum"/>
    <property type="evidence" value="ECO:0007669"/>
    <property type="project" value="TreeGrafter"/>
</dbReference>
<dbReference type="Proteomes" id="UP000193380">
    <property type="component" value="Unassembled WGS sequence"/>
</dbReference>
<dbReference type="PaxDb" id="8022-A0A060WND2"/>
<evidence type="ECO:0000256" key="6">
    <source>
        <dbReference type="ARBA" id="ARBA00023157"/>
    </source>
</evidence>
<gene>
    <name evidence="12" type="ORF">GSONMT00037171001</name>
</gene>
<evidence type="ECO:0000256" key="8">
    <source>
        <dbReference type="ARBA" id="ARBA00037847"/>
    </source>
</evidence>
<sequence>MEAPIVEPTRVLEPTVVVEQTEEGKAQLASKNGKKPEGAGGSSFFTWFMVLALLGVWTSVAVVYFDLVDYQGTIAKAKDMHSTLSETLQGKLSSYDADGDGDFDVEDAKVLLDEPRRDRKRARHRVETESPKTKFKKNKATEDEKPRHAAKREAQKEHPLTKDVGWKLREALKQQLAIIHERVEAKKIAKMALAEVRNILAREEEEKVLGLTRDESAKKAKVAVAARMKEEEEKIEKEEFEKALEKIRRDKEQEEEKGKKDKKEKKPEKNSGKEAEAVGQKAEKNSGKGAEAVGQKAEAKSKEAPKASAKKLKVYDRGVRK</sequence>
<accession>A0A060WND2</accession>
<feature type="region of interest" description="Disordered" evidence="9">
    <location>
        <begin position="246"/>
        <end position="321"/>
    </location>
</feature>
<dbReference type="PANTHER" id="PTHR12366">
    <property type="entry name" value="ASPARTYL/ASPARAGINYL BETA-HYDROXYLASE"/>
    <property type="match status" value="1"/>
</dbReference>
<evidence type="ECO:0000256" key="2">
    <source>
        <dbReference type="ARBA" id="ARBA00022553"/>
    </source>
</evidence>
<dbReference type="GeneTree" id="ENSGT01010000223470"/>
<evidence type="ECO:0000313" key="13">
    <source>
        <dbReference type="Ensembl" id="ENSOMYP00000106888.1"/>
    </source>
</evidence>
<dbReference type="AlphaFoldDB" id="A0A060WND2"/>
<evidence type="ECO:0000256" key="7">
    <source>
        <dbReference type="ARBA" id="ARBA00023180"/>
    </source>
</evidence>
<dbReference type="PANTHER" id="PTHR12366:SF32">
    <property type="entry name" value="ASPARTATE BETA-HYDROXYLASE ISOFORM X1"/>
    <property type="match status" value="1"/>
</dbReference>
<dbReference type="InterPro" id="IPR007943">
    <property type="entry name" value="Asp-B-hydro/Triadin_dom"/>
</dbReference>
<evidence type="ECO:0000256" key="9">
    <source>
        <dbReference type="SAM" id="MobiDB-lite"/>
    </source>
</evidence>
<feature type="compositionally biased region" description="Basic and acidic residues" evidence="9">
    <location>
        <begin position="246"/>
        <end position="286"/>
    </location>
</feature>
<dbReference type="Ensembl" id="ENSOMYT00000115807.2">
    <property type="protein sequence ID" value="ENSOMYP00000106888.1"/>
    <property type="gene ID" value="ENSOMYG00000047812.2"/>
</dbReference>
<reference evidence="13 15" key="3">
    <citation type="submission" date="2020-07" db="EMBL/GenBank/DDBJ databases">
        <title>A long reads based de novo assembly of the rainbow trout Arlee double haploid line genome.</title>
        <authorList>
            <person name="Gao G."/>
            <person name="Palti Y."/>
        </authorList>
    </citation>
    <scope>NUCLEOTIDE SEQUENCE [LARGE SCALE GENOMIC DNA]</scope>
</reference>
<evidence type="ECO:0000313" key="12">
    <source>
        <dbReference type="EMBL" id="CDQ68626.1"/>
    </source>
</evidence>
<proteinExistence type="predicted"/>
<evidence type="ECO:0000313" key="14">
    <source>
        <dbReference type="Proteomes" id="UP000193380"/>
    </source>
</evidence>
<dbReference type="GO" id="GO:0062101">
    <property type="term" value="F:peptidyl-aspartic acid 3-dioxygenase activity"/>
    <property type="evidence" value="ECO:0007669"/>
    <property type="project" value="InterPro"/>
</dbReference>